<feature type="region of interest" description="Disordered" evidence="1">
    <location>
        <begin position="178"/>
        <end position="205"/>
    </location>
</feature>
<proteinExistence type="predicted"/>
<gene>
    <name evidence="2" type="ORF">C0Z10_01440</name>
</gene>
<sequence length="337" mass="35976">MNIMLAGGLNSALTHFALVGLAGILEEADCQRVRLGWTDEASAQPILTWEGDEASVIVQAHASRHAQGDSWVQAKGPNGKTGLFSPRIKPPETSSGWSALEDQREKALTSELTELDLLMITNLGEPGYWVIANKENQPDRAASRWEMKTRNRGEELVGNRLAPLAEVVANRSTTSIQDGLTGKTVTDTAGKGQPDSRTSTGLTPPGPADDALAWCGLWGISGFTVVPAVSRVSATAGASPLRALHTKNALIPIADHMLSFTAWRALMAESSVNELTSADDERRQAAANQLSHRGIAGACQFRVRKGGSSSAPERMILGGEFHPLEYFPHGHPGDNSD</sequence>
<dbReference type="EMBL" id="CP025570">
    <property type="protein sequence ID" value="AZZ38628.1"/>
    <property type="molecule type" value="Genomic_DNA"/>
</dbReference>
<organism evidence="2 3">
    <name type="scientific">Acidipropionibacterium jensenii</name>
    <dbReference type="NCBI Taxonomy" id="1749"/>
    <lineage>
        <taxon>Bacteria</taxon>
        <taxon>Bacillati</taxon>
        <taxon>Actinomycetota</taxon>
        <taxon>Actinomycetes</taxon>
        <taxon>Propionibacteriales</taxon>
        <taxon>Propionibacteriaceae</taxon>
        <taxon>Acidipropionibacterium</taxon>
    </lineage>
</organism>
<evidence type="ECO:0000313" key="3">
    <source>
        <dbReference type="Proteomes" id="UP000285875"/>
    </source>
</evidence>
<evidence type="ECO:0000256" key="1">
    <source>
        <dbReference type="SAM" id="MobiDB-lite"/>
    </source>
</evidence>
<protein>
    <submittedName>
        <fullName evidence="2">Uncharacterized protein</fullName>
    </submittedName>
</protein>
<dbReference type="RefSeq" id="WP_097798226.1">
    <property type="nucleotide sequence ID" value="NZ_CP025570.1"/>
</dbReference>
<feature type="region of interest" description="Disordered" evidence="1">
    <location>
        <begin position="67"/>
        <end position="99"/>
    </location>
</feature>
<name>A0A3T0RWM6_9ACTN</name>
<reference evidence="3" key="1">
    <citation type="submission" date="2017-12" db="EMBL/GenBank/DDBJ databases">
        <title>Whole genome sequencing of Acidipropionibacterium jensenii strains JS279 and JS280.</title>
        <authorList>
            <person name="Deptula P."/>
            <person name="Laine P."/>
            <person name="Smolander O.-P."/>
            <person name="Paulin L."/>
            <person name="Auvinen P."/>
            <person name="Varmanen P."/>
        </authorList>
    </citation>
    <scope>NUCLEOTIDE SEQUENCE [LARGE SCALE GENOMIC DNA]</scope>
    <source>
        <strain evidence="3">JS280</strain>
    </source>
</reference>
<dbReference type="KEGG" id="aji:C0Z10_01440"/>
<dbReference type="AlphaFoldDB" id="A0A3T0RWM6"/>
<accession>A0A3T0RWM6</accession>
<evidence type="ECO:0000313" key="2">
    <source>
        <dbReference type="EMBL" id="AZZ38628.1"/>
    </source>
</evidence>
<feature type="compositionally biased region" description="Polar residues" evidence="1">
    <location>
        <begin position="178"/>
        <end position="187"/>
    </location>
</feature>
<dbReference type="Proteomes" id="UP000285875">
    <property type="component" value="Chromosome"/>
</dbReference>